<accession>A0AAW9S3F6</accession>
<dbReference type="Proteomes" id="UP001403385">
    <property type="component" value="Unassembled WGS sequence"/>
</dbReference>
<gene>
    <name evidence="1" type="ORF">AAG747_27525</name>
</gene>
<reference evidence="1 2" key="1">
    <citation type="submission" date="2024-04" db="EMBL/GenBank/DDBJ databases">
        <title>Novel genus in family Flammeovirgaceae.</title>
        <authorList>
            <person name="Nguyen T.H."/>
            <person name="Vuong T.Q."/>
            <person name="Le H."/>
            <person name="Kim S.-G."/>
        </authorList>
    </citation>
    <scope>NUCLEOTIDE SEQUENCE [LARGE SCALE GENOMIC DNA]</scope>
    <source>
        <strain evidence="1 2">JCM 23209</strain>
    </source>
</reference>
<comment type="caution">
    <text evidence="1">The sequence shown here is derived from an EMBL/GenBank/DDBJ whole genome shotgun (WGS) entry which is preliminary data.</text>
</comment>
<sequence>MDYLAKGPASTDGQSGYFSQTQRTLTVELVPSGIYLDEDLGVMGHLMAYFDPKEWDVKQEGLIYTDAQFEKDVRDLLKNAGLQHYEDICYSEQGMQGDDFVDFDLGPDLAEELYVKGFVERQFYLISGSASTDGRSGGHTQTQKTIGVSLEANTCVSPEKKVVGSLHAIFDPMEWYVKQEGLICMDKQFWEDIRDMLKQAGIQHYEDFSYSEPEKQNAVFVHFDLGDALAQELFDKGLEELKKIPKS</sequence>
<keyword evidence="2" id="KW-1185">Reference proteome</keyword>
<evidence type="ECO:0000313" key="1">
    <source>
        <dbReference type="EMBL" id="MEN7551697.1"/>
    </source>
</evidence>
<name>A0AAW9S3F6_9BACT</name>
<evidence type="ECO:0000313" key="2">
    <source>
        <dbReference type="Proteomes" id="UP001403385"/>
    </source>
</evidence>
<organism evidence="1 2">
    <name type="scientific">Rapidithrix thailandica</name>
    <dbReference type="NCBI Taxonomy" id="413964"/>
    <lineage>
        <taxon>Bacteria</taxon>
        <taxon>Pseudomonadati</taxon>
        <taxon>Bacteroidota</taxon>
        <taxon>Cytophagia</taxon>
        <taxon>Cytophagales</taxon>
        <taxon>Flammeovirgaceae</taxon>
        <taxon>Rapidithrix</taxon>
    </lineage>
</organism>
<proteinExistence type="predicted"/>
<dbReference type="RefSeq" id="WP_346824476.1">
    <property type="nucleotide sequence ID" value="NZ_JBDKWZ010000026.1"/>
</dbReference>
<dbReference type="AlphaFoldDB" id="A0AAW9S3F6"/>
<protein>
    <submittedName>
        <fullName evidence="1">Uncharacterized protein</fullName>
    </submittedName>
</protein>
<dbReference type="EMBL" id="JBDKWZ010000026">
    <property type="protein sequence ID" value="MEN7551697.1"/>
    <property type="molecule type" value="Genomic_DNA"/>
</dbReference>